<organism evidence="2 3">
    <name type="scientific">Alkalihalophilus lindianensis</name>
    <dbReference type="NCBI Taxonomy" id="1630542"/>
    <lineage>
        <taxon>Bacteria</taxon>
        <taxon>Bacillati</taxon>
        <taxon>Bacillota</taxon>
        <taxon>Bacilli</taxon>
        <taxon>Bacillales</taxon>
        <taxon>Bacillaceae</taxon>
        <taxon>Alkalihalophilus</taxon>
    </lineage>
</organism>
<dbReference type="InterPro" id="IPR016161">
    <property type="entry name" value="Ald_DH/histidinol_DH"/>
</dbReference>
<sequence length="88" mass="9316">MEDADVARAAAVAAQARCQNNGQSCIAAKRFVVVDAAYDAFAAAFVREMESLRVGDPLDAATQVGPLARADLRDTLDEQVHRAVQQGA</sequence>
<comment type="caution">
    <text evidence="2">The sequence shown here is derived from an EMBL/GenBank/DDBJ whole genome shotgun (WGS) entry which is preliminary data.</text>
</comment>
<gene>
    <name evidence="2" type="ORF">RYX56_23055</name>
</gene>
<dbReference type="InterPro" id="IPR047110">
    <property type="entry name" value="GABD/Sad-like"/>
</dbReference>
<dbReference type="RefSeq" id="WP_317124214.1">
    <property type="nucleotide sequence ID" value="NZ_JAWJBA010000467.1"/>
</dbReference>
<evidence type="ECO:0000259" key="1">
    <source>
        <dbReference type="Pfam" id="PF00171"/>
    </source>
</evidence>
<proteinExistence type="predicted"/>
<dbReference type="PANTHER" id="PTHR43217">
    <property type="entry name" value="SUCCINATE SEMIALDEHYDE DEHYDROGENASE [NAD(P)+] SAD"/>
    <property type="match status" value="1"/>
</dbReference>
<reference evidence="2 3" key="1">
    <citation type="submission" date="2023-10" db="EMBL/GenBank/DDBJ databases">
        <title>Screening of Alkalihalobacillus lindianensis BZ-TG-R113 and Its Alleviation of Salt Stress on Rapeseed Growth.</title>
        <authorList>
            <person name="Zhao B."/>
            <person name="Guo T."/>
        </authorList>
    </citation>
    <scope>NUCLEOTIDE SEQUENCE [LARGE SCALE GENOMIC DNA]</scope>
    <source>
        <strain evidence="2 3">BZ-TG-R113</strain>
    </source>
</reference>
<protein>
    <submittedName>
        <fullName evidence="2">Aldehyde dehydrogenase family protein</fullName>
    </submittedName>
</protein>
<feature type="non-terminal residue" evidence="2">
    <location>
        <position position="88"/>
    </location>
</feature>
<dbReference type="SUPFAM" id="SSF53720">
    <property type="entry name" value="ALDH-like"/>
    <property type="match status" value="1"/>
</dbReference>
<dbReference type="InterPro" id="IPR015590">
    <property type="entry name" value="Aldehyde_DH_dom"/>
</dbReference>
<name>A0ABU3XH62_9BACI</name>
<dbReference type="Pfam" id="PF00171">
    <property type="entry name" value="Aldedh"/>
    <property type="match status" value="1"/>
</dbReference>
<dbReference type="PANTHER" id="PTHR43217:SF1">
    <property type="entry name" value="SUCCINATE SEMIALDEHYDE DEHYDROGENASE [NAD(P)+] SAD"/>
    <property type="match status" value="1"/>
</dbReference>
<dbReference type="Gene3D" id="3.40.309.10">
    <property type="entry name" value="Aldehyde Dehydrogenase, Chain A, domain 2"/>
    <property type="match status" value="1"/>
</dbReference>
<accession>A0ABU3XH62</accession>
<keyword evidence="3" id="KW-1185">Reference proteome</keyword>
<dbReference type="EMBL" id="JAWJBA010000467">
    <property type="protein sequence ID" value="MDV2687229.1"/>
    <property type="molecule type" value="Genomic_DNA"/>
</dbReference>
<evidence type="ECO:0000313" key="2">
    <source>
        <dbReference type="EMBL" id="MDV2687229.1"/>
    </source>
</evidence>
<dbReference type="InterPro" id="IPR016163">
    <property type="entry name" value="Ald_DH_C"/>
</dbReference>
<feature type="domain" description="Aldehyde dehydrogenase" evidence="1">
    <location>
        <begin position="1"/>
        <end position="88"/>
    </location>
</feature>
<dbReference type="Proteomes" id="UP001287282">
    <property type="component" value="Unassembled WGS sequence"/>
</dbReference>
<evidence type="ECO:0000313" key="3">
    <source>
        <dbReference type="Proteomes" id="UP001287282"/>
    </source>
</evidence>